<keyword evidence="2" id="KW-0058">Aromatic hydrocarbons catabolism</keyword>
<dbReference type="PANTHER" id="PTHR21661">
    <property type="entry name" value="EPOXIDE HYDROLASE 1-RELATED"/>
    <property type="match status" value="1"/>
</dbReference>
<dbReference type="SUPFAM" id="SSF53474">
    <property type="entry name" value="alpha/beta-Hydrolases"/>
    <property type="match status" value="2"/>
</dbReference>
<sequence>MPIDKSWPGYKKGTIPDDGFEWIWQEAIPADEPDRPVKVVTIPFGYEKRVLPRGWQKTPENMPLELEIIFEKDIEIVMRDGVKIYADIYRPADTGGKKIPIIMPYSPYGKGGGGANLMDVVPYRVGVPKSRQSGLEKFEGPDPNEWCRRGYAILDPNARGSFDSEGNLHYFGRKEGEDCYDIIEFAAKYDWCNGSVGMAGNSWLGIVQYWAAMEQPPHLKAIAPWEGLSDVYRDLCRRGGIPWAPFLKWVLMGIPGRGLQEAVTEMAEAHEFYDAYWESKRVDFSKIKIPSYILGSYSTMLHTIGSVRAWRDTDTDKKWLRFHPHQEWYEDYHYRSIDDLDRFFTRYLKGEENGWENTPKVRVSMYRFGEKYSLYDQVETDYPIPRTKYTKLYLTSNQTLQNSPGTEEAVHSYDSTSGDMVTYDYIFPERTTLAGFSKLKVFVSCQEHNDLDIYVMLRKLSIDGELMEQSNVPLHELPVKSVKEVANVNPTKYLGPTGILRASHRELDSQQSTEYWPVHPHLRADYVEPGDVVEMNIGIWPMGIIYEKGEGLRLQISGKTMVLPEWDNPHVKRMEPQFNKGHHRVHLGGKYAESFLLFSKSFENPFEPAMITPAATVQYLSGIRPNWLSGGASGFGAATAKRFAEAGAKVVISDINPDDGARIAESSPSIKFFQGDVTKAEDWQRLLGFILKEFGKVSILVNNAGTTYRNKPTLEVTEQEFDRVASVNLNSIFQAIRIIVSHLIERGSLQGHKGSCSRICPSRHPRNLVTQQQAMSPITPYKIDIPDEKIQRLKQQIALADFPDELPDVEPWSRGMPLADLKRLAAYWKNGFDWRKQEAKLNELPQFMTQIDIDGFGTYNIHFVHQPSPMKDAIPLLFCHGWPGSFAEITKILPMLISGGNDSPSFHVVVPSMVDYGFSSGAKKANFQFEQHAEVAHKLMVKLGYKEYVAQGGDLGYFVVRFLAMLYPESCKAQHINMCHPPEISAASHPVLWAQFEATPLTEHEKAGIARSRWFREEGFGYNLLQSTRPQTAGYAITASPVALLAWIYEKLHDWADDYPWTDDEALTWISIYYFSTAGAAASQRIYYEKTHRTPRNGFPLKDAHLEVQRYIDVPLGYSRFPKEIVLLPNIWVKAMGPLVFLAEHKKGGHFAAWELPEVLVQDLRTMFGKGGGAYGVVPGKSGYDQ</sequence>
<dbReference type="GO" id="GO:0097176">
    <property type="term" value="P:epoxide metabolic process"/>
    <property type="evidence" value="ECO:0007669"/>
    <property type="project" value="TreeGrafter"/>
</dbReference>
<protein>
    <recommendedName>
        <fullName evidence="4">Xaa-Pro dipeptidyl-peptidase C-terminal domain-containing protein</fullName>
    </recommendedName>
</protein>
<comment type="similarity">
    <text evidence="1">Belongs to the peptidase S33 family.</text>
</comment>
<dbReference type="GO" id="GO:0008239">
    <property type="term" value="F:dipeptidyl-peptidase activity"/>
    <property type="evidence" value="ECO:0007669"/>
    <property type="project" value="InterPro"/>
</dbReference>
<dbReference type="PANTHER" id="PTHR21661:SF35">
    <property type="entry name" value="EPOXIDE HYDROLASE"/>
    <property type="match status" value="1"/>
</dbReference>
<dbReference type="OrthoDB" id="2578740at2759"/>
<organism evidence="5 6">
    <name type="scientific">Cladophialophora bantiana (strain ATCC 10958 / CBS 173.52 / CDC B-1940 / NIH 8579)</name>
    <name type="common">Xylohypha bantiana</name>
    <dbReference type="NCBI Taxonomy" id="1442370"/>
    <lineage>
        <taxon>Eukaryota</taxon>
        <taxon>Fungi</taxon>
        <taxon>Dikarya</taxon>
        <taxon>Ascomycota</taxon>
        <taxon>Pezizomycotina</taxon>
        <taxon>Eurotiomycetes</taxon>
        <taxon>Chaetothyriomycetidae</taxon>
        <taxon>Chaetothyriales</taxon>
        <taxon>Herpotrichiellaceae</taxon>
        <taxon>Cladophialophora</taxon>
    </lineage>
</organism>
<dbReference type="InterPro" id="IPR029058">
    <property type="entry name" value="AB_hydrolase_fold"/>
</dbReference>
<dbReference type="InterPro" id="IPR008979">
    <property type="entry name" value="Galactose-bd-like_sf"/>
</dbReference>
<dbReference type="Pfam" id="PF06441">
    <property type="entry name" value="EHN"/>
    <property type="match status" value="1"/>
</dbReference>
<dbReference type="InterPro" id="IPR013736">
    <property type="entry name" value="Xaa-Pro_dipept_C"/>
</dbReference>
<dbReference type="NCBIfam" id="TIGR00976">
    <property type="entry name" value="CocE_NonD"/>
    <property type="match status" value="1"/>
</dbReference>
<proteinExistence type="inferred from homology"/>
<dbReference type="InterPro" id="IPR036291">
    <property type="entry name" value="NAD(P)-bd_dom_sf"/>
</dbReference>
<dbReference type="Pfam" id="PF08530">
    <property type="entry name" value="PepX_C"/>
    <property type="match status" value="1"/>
</dbReference>
<dbReference type="EMBL" id="KN846980">
    <property type="protein sequence ID" value="KIW99159.1"/>
    <property type="molecule type" value="Genomic_DNA"/>
</dbReference>
<dbReference type="InterPro" id="IPR000639">
    <property type="entry name" value="Epox_hydrolase-like"/>
</dbReference>
<dbReference type="Pfam" id="PF00106">
    <property type="entry name" value="adh_short"/>
    <property type="match status" value="1"/>
</dbReference>
<accession>A0A0D2IR04</accession>
<keyword evidence="3" id="KW-0378">Hydrolase</keyword>
<evidence type="ECO:0000256" key="3">
    <source>
        <dbReference type="ARBA" id="ARBA00022801"/>
    </source>
</evidence>
<evidence type="ECO:0000256" key="2">
    <source>
        <dbReference type="ARBA" id="ARBA00022797"/>
    </source>
</evidence>
<dbReference type="GeneID" id="27693750"/>
<dbReference type="GO" id="GO:0004301">
    <property type="term" value="F:epoxide hydrolase activity"/>
    <property type="evidence" value="ECO:0007669"/>
    <property type="project" value="TreeGrafter"/>
</dbReference>
<dbReference type="SUPFAM" id="SSF51735">
    <property type="entry name" value="NAD(P)-binding Rossmann-fold domains"/>
    <property type="match status" value="1"/>
</dbReference>
<evidence type="ECO:0000256" key="1">
    <source>
        <dbReference type="ARBA" id="ARBA00010088"/>
    </source>
</evidence>
<dbReference type="PRINTS" id="PR00412">
    <property type="entry name" value="EPOXHYDRLASE"/>
</dbReference>
<dbReference type="Gene3D" id="3.40.50.1820">
    <property type="entry name" value="alpha/beta hydrolase"/>
    <property type="match status" value="2"/>
</dbReference>
<dbReference type="Proteomes" id="UP000053789">
    <property type="component" value="Unassembled WGS sequence"/>
</dbReference>
<reference evidence="5" key="1">
    <citation type="submission" date="2015-01" db="EMBL/GenBank/DDBJ databases">
        <title>The Genome Sequence of Cladophialophora bantiana CBS 173.52.</title>
        <authorList>
            <consortium name="The Broad Institute Genomics Platform"/>
            <person name="Cuomo C."/>
            <person name="de Hoog S."/>
            <person name="Gorbushina A."/>
            <person name="Stielow B."/>
            <person name="Teixiera M."/>
            <person name="Abouelleil A."/>
            <person name="Chapman S.B."/>
            <person name="Priest M."/>
            <person name="Young S.K."/>
            <person name="Wortman J."/>
            <person name="Nusbaum C."/>
            <person name="Birren B."/>
        </authorList>
    </citation>
    <scope>NUCLEOTIDE SEQUENCE [LARGE SCALE GENOMIC DNA]</scope>
    <source>
        <strain evidence="5">CBS 173.52</strain>
    </source>
</reference>
<dbReference type="SMART" id="SM00939">
    <property type="entry name" value="PepX_C"/>
    <property type="match status" value="1"/>
</dbReference>
<evidence type="ECO:0000313" key="5">
    <source>
        <dbReference type="EMBL" id="KIW99159.1"/>
    </source>
</evidence>
<dbReference type="InterPro" id="IPR002347">
    <property type="entry name" value="SDR_fam"/>
</dbReference>
<dbReference type="HOGENOM" id="CLU_272362_0_0_1"/>
<dbReference type="InterPro" id="IPR010497">
    <property type="entry name" value="Epoxide_hydro_N"/>
</dbReference>
<feature type="domain" description="Xaa-Pro dipeptidyl-peptidase C-terminal" evidence="4">
    <location>
        <begin position="341"/>
        <end position="596"/>
    </location>
</feature>
<evidence type="ECO:0000259" key="4">
    <source>
        <dbReference type="SMART" id="SM00939"/>
    </source>
</evidence>
<dbReference type="Pfam" id="PF02129">
    <property type="entry name" value="Peptidase_S15"/>
    <property type="match status" value="1"/>
</dbReference>
<gene>
    <name evidence="5" type="ORF">Z519_00822</name>
</gene>
<dbReference type="AlphaFoldDB" id="A0A0D2IR04"/>
<name>A0A0D2IR04_CLAB1</name>
<dbReference type="VEuPathDB" id="FungiDB:Z519_00822"/>
<dbReference type="InterPro" id="IPR005674">
    <property type="entry name" value="CocE/Ser_esterase"/>
</dbReference>
<dbReference type="InterPro" id="IPR000383">
    <property type="entry name" value="Xaa-Pro-like_dom"/>
</dbReference>
<evidence type="ECO:0000313" key="6">
    <source>
        <dbReference type="Proteomes" id="UP000053789"/>
    </source>
</evidence>
<keyword evidence="6" id="KW-1185">Reference proteome</keyword>
<dbReference type="Gene3D" id="1.10.3020.20">
    <property type="match status" value="1"/>
</dbReference>
<dbReference type="SUPFAM" id="SSF49785">
    <property type="entry name" value="Galactose-binding domain-like"/>
    <property type="match status" value="1"/>
</dbReference>
<dbReference type="Gene3D" id="2.60.120.260">
    <property type="entry name" value="Galactose-binding domain-like"/>
    <property type="match status" value="1"/>
</dbReference>
<dbReference type="RefSeq" id="XP_016625828.1">
    <property type="nucleotide sequence ID" value="XM_016758579.1"/>
</dbReference>
<dbReference type="Gene3D" id="3.40.50.720">
    <property type="entry name" value="NAD(P)-binding Rossmann-like Domain"/>
    <property type="match status" value="1"/>
</dbReference>